<evidence type="ECO:0000313" key="2">
    <source>
        <dbReference type="Proteomes" id="UP000627538"/>
    </source>
</evidence>
<dbReference type="GO" id="GO:0000502">
    <property type="term" value="C:proteasome complex"/>
    <property type="evidence" value="ECO:0007669"/>
    <property type="project" value="UniProtKB-KW"/>
</dbReference>
<dbReference type="EMBL" id="JACRUO010000001">
    <property type="protein sequence ID" value="MBD3688687.1"/>
    <property type="molecule type" value="Genomic_DNA"/>
</dbReference>
<dbReference type="Pfam" id="PF03136">
    <property type="entry name" value="Pup_ligase"/>
    <property type="match status" value="1"/>
</dbReference>
<organism evidence="1 2">
    <name type="scientific">Nanchangia anserum</name>
    <dbReference type="NCBI Taxonomy" id="2692125"/>
    <lineage>
        <taxon>Bacteria</taxon>
        <taxon>Bacillati</taxon>
        <taxon>Actinomycetota</taxon>
        <taxon>Actinomycetes</taxon>
        <taxon>Actinomycetales</taxon>
        <taxon>Actinomycetaceae</taxon>
        <taxon>Nanchangia</taxon>
    </lineage>
</organism>
<dbReference type="GO" id="GO:0005524">
    <property type="term" value="F:ATP binding"/>
    <property type="evidence" value="ECO:0007669"/>
    <property type="project" value="TreeGrafter"/>
</dbReference>
<dbReference type="PANTHER" id="PTHR42307">
    <property type="entry name" value="PUP DEAMIDASE/DEPUPYLASE"/>
    <property type="match status" value="1"/>
</dbReference>
<evidence type="ECO:0000313" key="1">
    <source>
        <dbReference type="EMBL" id="MBD3688687.1"/>
    </source>
</evidence>
<proteinExistence type="predicted"/>
<dbReference type="InterPro" id="IPR004347">
    <property type="entry name" value="Pup_ligase/deamidase"/>
</dbReference>
<dbReference type="AlphaFoldDB" id="A0A8I0KQQ4"/>
<keyword evidence="1" id="KW-0647">Proteasome</keyword>
<dbReference type="GO" id="GO:0019941">
    <property type="term" value="P:modification-dependent protein catabolic process"/>
    <property type="evidence" value="ECO:0007669"/>
    <property type="project" value="InterPro"/>
</dbReference>
<sequence length="451" mass="49196">MTRRIWGIETEYGITCAASDPAASPLDAEHAARELFRLLVERERTTNVFLPNGGRLYLDVGAHPEYATAECDMLADLLAHDAAGQHMLADLATQANERLAREGVSGVIHLLKNNVDSAGNSCGCHENYLLRRDSRFRDMADALVSFFVARQPLVGAGWVRPDGSYALSQRADHMDDAVSAATTTTRPIINTRDEPLAHARDFRRLHVIVGDSNVAEGSTLLKVGMTHLLLNALEAGADITGLTFADPLATLRASSADLDGTGRYELRDGRRLSIVEYLGEIAERVSAYPATSDPLESAVWDLWRRGMTALASGDWSGIDTELDFAIKHRLLAQVRERAGADVAPAMLIRMELAYHDITSAGLGEALAAAGRLRRFTSPEQRRRALTHPPATTRAHLRGSVITAAKRARRSVTCDWLHVRLNDSRLPTVTLGDPLATSDEGIAEILADIEQE</sequence>
<protein>
    <submittedName>
        <fullName evidence="1">Proteasome accessory factor PafA2 family protein</fullName>
    </submittedName>
</protein>
<dbReference type="RefSeq" id="WP_191070799.1">
    <property type="nucleotide sequence ID" value="NZ_JACRUO010000001.1"/>
</dbReference>
<reference evidence="1 2" key="1">
    <citation type="submission" date="2020-08" db="EMBL/GenBank/DDBJ databases">
        <title>Winkia gen. nov., sp. nov., isolated from faeces of the Anser albifrons in China.</title>
        <authorList>
            <person name="Liu Q."/>
        </authorList>
    </citation>
    <scope>NUCLEOTIDE SEQUENCE [LARGE SCALE GENOMIC DNA]</scope>
    <source>
        <strain evidence="1 2">C62</strain>
    </source>
</reference>
<gene>
    <name evidence="1" type="ORF">H8R10_00295</name>
</gene>
<dbReference type="GO" id="GO:0010498">
    <property type="term" value="P:proteasomal protein catabolic process"/>
    <property type="evidence" value="ECO:0007669"/>
    <property type="project" value="InterPro"/>
</dbReference>
<name>A0A8I0KQQ4_9ACTO</name>
<comment type="caution">
    <text evidence="1">The sequence shown here is derived from an EMBL/GenBank/DDBJ whole genome shotgun (WGS) entry which is preliminary data.</text>
</comment>
<keyword evidence="2" id="KW-1185">Reference proteome</keyword>
<accession>A0A8I0KQQ4</accession>
<dbReference type="GO" id="GO:0070490">
    <property type="term" value="P:protein pupylation"/>
    <property type="evidence" value="ECO:0007669"/>
    <property type="project" value="TreeGrafter"/>
</dbReference>
<dbReference type="Proteomes" id="UP000627538">
    <property type="component" value="Unassembled WGS sequence"/>
</dbReference>
<dbReference type="PANTHER" id="PTHR42307:SF3">
    <property type="entry name" value="PUP--PROTEIN LIGASE"/>
    <property type="match status" value="1"/>
</dbReference>